<feature type="transmembrane region" description="Helical" evidence="1">
    <location>
        <begin position="97"/>
        <end position="116"/>
    </location>
</feature>
<feature type="transmembrane region" description="Helical" evidence="1">
    <location>
        <begin position="122"/>
        <end position="145"/>
    </location>
</feature>
<organism evidence="2 3">
    <name type="scientific">Alkalihalobacillus trypoxylicola</name>
    <dbReference type="NCBI Taxonomy" id="519424"/>
    <lineage>
        <taxon>Bacteria</taxon>
        <taxon>Bacillati</taxon>
        <taxon>Bacillota</taxon>
        <taxon>Bacilli</taxon>
        <taxon>Bacillales</taxon>
        <taxon>Bacillaceae</taxon>
        <taxon>Alkalihalobacillus</taxon>
    </lineage>
</organism>
<name>A0A162DCZ7_9BACI</name>
<keyword evidence="1" id="KW-1133">Transmembrane helix</keyword>
<reference evidence="2" key="1">
    <citation type="submission" date="2016-02" db="EMBL/GenBank/DDBJ databases">
        <title>Genome sequence of Bacillus trypoxylicola KCTC 13244(T).</title>
        <authorList>
            <person name="Jeong H."/>
            <person name="Park S.-H."/>
            <person name="Choi S.-K."/>
        </authorList>
    </citation>
    <scope>NUCLEOTIDE SEQUENCE [LARGE SCALE GENOMIC DNA]</scope>
    <source>
        <strain evidence="2">KCTC 13244</strain>
    </source>
</reference>
<protein>
    <recommendedName>
        <fullName evidence="4">Regulatory protein YrvL</fullName>
    </recommendedName>
</protein>
<keyword evidence="1" id="KW-0472">Membrane</keyword>
<dbReference type="Proteomes" id="UP000075806">
    <property type="component" value="Unassembled WGS sequence"/>
</dbReference>
<dbReference type="InterPro" id="IPR025912">
    <property type="entry name" value="YrvL"/>
</dbReference>
<dbReference type="RefSeq" id="WP_061949047.1">
    <property type="nucleotide sequence ID" value="NZ_LTAO01000023.1"/>
</dbReference>
<evidence type="ECO:0000256" key="1">
    <source>
        <dbReference type="SAM" id="Phobius"/>
    </source>
</evidence>
<dbReference type="AlphaFoldDB" id="A0A162DCZ7"/>
<comment type="caution">
    <text evidence="2">The sequence shown here is derived from an EMBL/GenBank/DDBJ whole genome shotgun (WGS) entry which is preliminary data.</text>
</comment>
<gene>
    <name evidence="2" type="ORF">AZF04_06795</name>
</gene>
<proteinExistence type="predicted"/>
<dbReference type="Pfam" id="PF14184">
    <property type="entry name" value="YrvL"/>
    <property type="match status" value="1"/>
</dbReference>
<sequence length="154" mass="17394">MSDDRNTKELNISLKILIICLFVLLIAGTILFVFSLYYLGMAGLFTLLGISYDSLRSLFLFVILYFVLSFFGDILAKTILGLAITTNKIAEHKYMPFSFFVYFVINWAVISSLNFIMDSINIDWPALIVLSAFIAAVEVALSSYFQTDKPPTKK</sequence>
<evidence type="ECO:0008006" key="4">
    <source>
        <dbReference type="Google" id="ProtNLM"/>
    </source>
</evidence>
<feature type="transmembrane region" description="Helical" evidence="1">
    <location>
        <begin position="58"/>
        <end position="76"/>
    </location>
</feature>
<feature type="transmembrane region" description="Helical" evidence="1">
    <location>
        <begin position="12"/>
        <end position="38"/>
    </location>
</feature>
<dbReference type="OrthoDB" id="2885393at2"/>
<accession>A0A162DCZ7</accession>
<keyword evidence="3" id="KW-1185">Reference proteome</keyword>
<evidence type="ECO:0000313" key="3">
    <source>
        <dbReference type="Proteomes" id="UP000075806"/>
    </source>
</evidence>
<evidence type="ECO:0000313" key="2">
    <source>
        <dbReference type="EMBL" id="KYG29226.1"/>
    </source>
</evidence>
<keyword evidence="1" id="KW-0812">Transmembrane</keyword>
<dbReference type="EMBL" id="LTAO01000023">
    <property type="protein sequence ID" value="KYG29226.1"/>
    <property type="molecule type" value="Genomic_DNA"/>
</dbReference>